<protein>
    <submittedName>
        <fullName evidence="2">HD domain-containing protein</fullName>
    </submittedName>
</protein>
<dbReference type="Proteomes" id="UP001595962">
    <property type="component" value="Unassembled WGS sequence"/>
</dbReference>
<dbReference type="EMBL" id="JBHSGB010000005">
    <property type="protein sequence ID" value="MFC4654199.1"/>
    <property type="molecule type" value="Genomic_DNA"/>
</dbReference>
<comment type="caution">
    <text evidence="2">The sequence shown here is derived from an EMBL/GenBank/DDBJ whole genome shotgun (WGS) entry which is preliminary data.</text>
</comment>
<evidence type="ECO:0000313" key="2">
    <source>
        <dbReference type="EMBL" id="MFC4654199.1"/>
    </source>
</evidence>
<dbReference type="RefSeq" id="WP_377331977.1">
    <property type="nucleotide sequence ID" value="NZ_JBHSGB010000005.1"/>
</dbReference>
<evidence type="ECO:0000259" key="1">
    <source>
        <dbReference type="Pfam" id="PF01966"/>
    </source>
</evidence>
<dbReference type="Gene3D" id="1.10.3210.10">
    <property type="entry name" value="Hypothetical protein af1432"/>
    <property type="match status" value="1"/>
</dbReference>
<sequence length="183" mass="20787">MAVDAITERPLAVVDQLLAQYQPQIGDIFPGYRNHVYRMVHLCLACANYSTDEVEKIQIAGVFHDIGLWTAQTLDYLPPSAQVAADYLRSIGKADWVDEVCAMIELHHAVRPRATSHSRLVENFRRADIADFSLGLFAMGLPRGKISALKATYPNQGFHWFLLKRGLTWTLKHPLNPLPMFRW</sequence>
<gene>
    <name evidence="2" type="ORF">ACFO3I_04070</name>
</gene>
<dbReference type="Pfam" id="PF01966">
    <property type="entry name" value="HD"/>
    <property type="match status" value="1"/>
</dbReference>
<keyword evidence="3" id="KW-1185">Reference proteome</keyword>
<feature type="domain" description="HD" evidence="1">
    <location>
        <begin position="34"/>
        <end position="114"/>
    </location>
</feature>
<organism evidence="2 3">
    <name type="scientific">Rheinheimera marina</name>
    <dbReference type="NCBI Taxonomy" id="1774958"/>
    <lineage>
        <taxon>Bacteria</taxon>
        <taxon>Pseudomonadati</taxon>
        <taxon>Pseudomonadota</taxon>
        <taxon>Gammaproteobacteria</taxon>
        <taxon>Chromatiales</taxon>
        <taxon>Chromatiaceae</taxon>
        <taxon>Rheinheimera</taxon>
    </lineage>
</organism>
<evidence type="ECO:0000313" key="3">
    <source>
        <dbReference type="Proteomes" id="UP001595962"/>
    </source>
</evidence>
<dbReference type="SUPFAM" id="SSF109604">
    <property type="entry name" value="HD-domain/PDEase-like"/>
    <property type="match status" value="1"/>
</dbReference>
<accession>A0ABV9JJR2</accession>
<proteinExistence type="predicted"/>
<name>A0ABV9JJR2_9GAMM</name>
<dbReference type="InterPro" id="IPR006674">
    <property type="entry name" value="HD_domain"/>
</dbReference>
<reference evidence="3" key="1">
    <citation type="journal article" date="2019" name="Int. J. Syst. Evol. Microbiol.">
        <title>The Global Catalogue of Microorganisms (GCM) 10K type strain sequencing project: providing services to taxonomists for standard genome sequencing and annotation.</title>
        <authorList>
            <consortium name="The Broad Institute Genomics Platform"/>
            <consortium name="The Broad Institute Genome Sequencing Center for Infectious Disease"/>
            <person name="Wu L."/>
            <person name="Ma J."/>
        </authorList>
    </citation>
    <scope>NUCLEOTIDE SEQUENCE [LARGE SCALE GENOMIC DNA]</scope>
    <source>
        <strain evidence="3">DT28</strain>
    </source>
</reference>